<evidence type="ECO:0000256" key="3">
    <source>
        <dbReference type="SAM" id="SignalP"/>
    </source>
</evidence>
<organism evidence="5 6">
    <name type="scientific">Lacimicrobium alkaliphilum</name>
    <dbReference type="NCBI Taxonomy" id="1526571"/>
    <lineage>
        <taxon>Bacteria</taxon>
        <taxon>Pseudomonadati</taxon>
        <taxon>Pseudomonadota</taxon>
        <taxon>Gammaproteobacteria</taxon>
        <taxon>Alteromonadales</taxon>
        <taxon>Alteromonadaceae</taxon>
        <taxon>Lacimicrobium</taxon>
    </lineage>
</organism>
<dbReference type="PANTHER" id="PTHR35936">
    <property type="entry name" value="MEMBRANE-BOUND LYTIC MUREIN TRANSGLYCOSYLASE F"/>
    <property type="match status" value="1"/>
</dbReference>
<comment type="similarity">
    <text evidence="1">Belongs to the bacterial solute-binding protein 3 family.</text>
</comment>
<gene>
    <name evidence="5" type="ORF">AT746_07835</name>
</gene>
<dbReference type="Pfam" id="PF00497">
    <property type="entry name" value="SBP_bac_3"/>
    <property type="match status" value="1"/>
</dbReference>
<dbReference type="SUPFAM" id="SSF53850">
    <property type="entry name" value="Periplasmic binding protein-like II"/>
    <property type="match status" value="1"/>
</dbReference>
<evidence type="ECO:0000313" key="6">
    <source>
        <dbReference type="Proteomes" id="UP000068447"/>
    </source>
</evidence>
<dbReference type="PANTHER" id="PTHR35936:SF19">
    <property type="entry name" value="AMINO-ACID-BINDING PROTEIN YXEM-RELATED"/>
    <property type="match status" value="1"/>
</dbReference>
<name>A0A0U3AZ75_9ALTE</name>
<feature type="domain" description="Solute-binding protein family 3/N-terminal" evidence="4">
    <location>
        <begin position="23"/>
        <end position="236"/>
    </location>
</feature>
<dbReference type="AlphaFoldDB" id="A0A0U3AZ75"/>
<dbReference type="RefSeq" id="WP_062478743.1">
    <property type="nucleotide sequence ID" value="NZ_CP013650.1"/>
</dbReference>
<evidence type="ECO:0000256" key="1">
    <source>
        <dbReference type="ARBA" id="ARBA00010333"/>
    </source>
</evidence>
<dbReference type="InterPro" id="IPR001638">
    <property type="entry name" value="Solute-binding_3/MltF_N"/>
</dbReference>
<dbReference type="Gene3D" id="3.40.190.10">
    <property type="entry name" value="Periplasmic binding protein-like II"/>
    <property type="match status" value="2"/>
</dbReference>
<accession>A0A0U3AZ75</accession>
<proteinExistence type="inferred from homology"/>
<keyword evidence="2 3" id="KW-0732">Signal</keyword>
<dbReference type="EMBL" id="CP013650">
    <property type="protein sequence ID" value="ALS98176.1"/>
    <property type="molecule type" value="Genomic_DNA"/>
</dbReference>
<dbReference type="Proteomes" id="UP000068447">
    <property type="component" value="Chromosome"/>
</dbReference>
<evidence type="ECO:0000259" key="4">
    <source>
        <dbReference type="SMART" id="SM00062"/>
    </source>
</evidence>
<sequence length="238" mass="26914">MRLIVFVILLLAGNAVAGEPPVPVKVGLHYSAPWAYADADGKLQGIDYDIVRHVFEQLGVEVEIELFAYERLIQKFRDKELDYVSPMAFEIKGAHQTRDYLDIQDVAVTRAGDGIVLQKMADLRGKAVVAYQKASEVLGADFKSALQETAYMEMADRERQLDLLINSKVDVVVGDRRVLEYFSHKNYGEGKITVHSIFPPTSYPGAFWDAELTHSFNRVLHKMREAGQLQKYHSSSRH</sequence>
<dbReference type="SMART" id="SM00062">
    <property type="entry name" value="PBPb"/>
    <property type="match status" value="1"/>
</dbReference>
<feature type="signal peptide" evidence="3">
    <location>
        <begin position="1"/>
        <end position="17"/>
    </location>
</feature>
<evidence type="ECO:0000256" key="2">
    <source>
        <dbReference type="ARBA" id="ARBA00022729"/>
    </source>
</evidence>
<keyword evidence="6" id="KW-1185">Reference proteome</keyword>
<protein>
    <recommendedName>
        <fullName evidence="4">Solute-binding protein family 3/N-terminal domain-containing protein</fullName>
    </recommendedName>
</protein>
<evidence type="ECO:0000313" key="5">
    <source>
        <dbReference type="EMBL" id="ALS98176.1"/>
    </source>
</evidence>
<reference evidence="5 6" key="1">
    <citation type="submission" date="2015-12" db="EMBL/GenBank/DDBJ databases">
        <title>Complete genome of Lacimicrobium alkaliphilum KCTC 32984.</title>
        <authorList>
            <person name="Kim S.-G."/>
            <person name="Lee Y.-J."/>
        </authorList>
    </citation>
    <scope>NUCLEOTIDE SEQUENCE [LARGE SCALE GENOMIC DNA]</scope>
    <source>
        <strain evidence="5 6">YelD216</strain>
    </source>
</reference>
<dbReference type="KEGG" id="lal:AT746_07835"/>
<feature type="chain" id="PRO_5006836276" description="Solute-binding protein family 3/N-terminal domain-containing protein" evidence="3">
    <location>
        <begin position="18"/>
        <end position="238"/>
    </location>
</feature>
<dbReference type="OrthoDB" id="5762648at2"/>
<dbReference type="STRING" id="1526571.AT746_07835"/>